<keyword evidence="7" id="KW-1005">Bacterial flagellum biogenesis</keyword>
<feature type="domain" description="Flagellar assembly protein FliH/Type III secretion system HrpE" evidence="10">
    <location>
        <begin position="131"/>
        <end position="252"/>
    </location>
</feature>
<evidence type="ECO:0000256" key="5">
    <source>
        <dbReference type="ARBA" id="ARBA00022448"/>
    </source>
</evidence>
<evidence type="ECO:0000313" key="12">
    <source>
        <dbReference type="Proteomes" id="UP000199698"/>
    </source>
</evidence>
<evidence type="ECO:0000256" key="2">
    <source>
        <dbReference type="ARBA" id="ARBA00004496"/>
    </source>
</evidence>
<dbReference type="STRING" id="1798183.GA0061080_10525"/>
<gene>
    <name evidence="11" type="ORF">GA0061080_10525</name>
</gene>
<dbReference type="GO" id="GO:0003774">
    <property type="term" value="F:cytoskeletal motor activity"/>
    <property type="evidence" value="ECO:0007669"/>
    <property type="project" value="InterPro"/>
</dbReference>
<dbReference type="GO" id="GO:0009288">
    <property type="term" value="C:bacterial-type flagellum"/>
    <property type="evidence" value="ECO:0007669"/>
    <property type="project" value="InterPro"/>
</dbReference>
<comment type="function">
    <text evidence="1">Needed for flagellar regrowth and assembly.</text>
</comment>
<evidence type="ECO:0000256" key="8">
    <source>
        <dbReference type="ARBA" id="ARBA00022927"/>
    </source>
</evidence>
<dbReference type="PRINTS" id="PR01003">
    <property type="entry name" value="FLGFLIH"/>
</dbReference>
<reference evidence="12" key="1">
    <citation type="submission" date="2016-08" db="EMBL/GenBank/DDBJ databases">
        <authorList>
            <person name="Varghese N."/>
            <person name="Submissions Spin"/>
        </authorList>
    </citation>
    <scope>NUCLEOTIDE SEQUENCE [LARGE SCALE GENOMIC DNA]</scope>
    <source>
        <strain evidence="12">R-53144</strain>
    </source>
</reference>
<dbReference type="Pfam" id="PF02108">
    <property type="entry name" value="FliH"/>
    <property type="match status" value="1"/>
</dbReference>
<accession>A0A1C4CX37</accession>
<name>A0A1C4CX37_9GAMM</name>
<dbReference type="GO" id="GO:0015031">
    <property type="term" value="P:protein transport"/>
    <property type="evidence" value="ECO:0007669"/>
    <property type="project" value="UniProtKB-KW"/>
</dbReference>
<comment type="similarity">
    <text evidence="3">Belongs to the FliH family.</text>
</comment>
<keyword evidence="11" id="KW-0282">Flagellum</keyword>
<keyword evidence="11" id="KW-0969">Cilium</keyword>
<evidence type="ECO:0000256" key="1">
    <source>
        <dbReference type="ARBA" id="ARBA00003041"/>
    </source>
</evidence>
<dbReference type="PANTHER" id="PTHR34982:SF1">
    <property type="entry name" value="FLAGELLAR ASSEMBLY PROTEIN FLIH"/>
    <property type="match status" value="1"/>
</dbReference>
<dbReference type="EMBL" id="FMBA01000052">
    <property type="protein sequence ID" value="SCC23629.1"/>
    <property type="molecule type" value="Genomic_DNA"/>
</dbReference>
<keyword evidence="11" id="KW-0966">Cell projection</keyword>
<dbReference type="InterPro" id="IPR000563">
    <property type="entry name" value="Flag_FliH"/>
</dbReference>
<keyword evidence="6" id="KW-0963">Cytoplasm</keyword>
<dbReference type="AlphaFoldDB" id="A0A1C4CX37"/>
<keyword evidence="9" id="KW-1006">Bacterial flagellum protein export</keyword>
<keyword evidence="8" id="KW-0653">Protein transport</keyword>
<protein>
    <recommendedName>
        <fullName evidence="4">Flagellar assembly protein FliH</fullName>
    </recommendedName>
</protein>
<keyword evidence="5" id="KW-0813">Transport</keyword>
<organism evidence="11 12">
    <name type="scientific">Gilliamella intestini</name>
    <dbReference type="NCBI Taxonomy" id="1798183"/>
    <lineage>
        <taxon>Bacteria</taxon>
        <taxon>Pseudomonadati</taxon>
        <taxon>Pseudomonadota</taxon>
        <taxon>Gammaproteobacteria</taxon>
        <taxon>Orbales</taxon>
        <taxon>Orbaceae</taxon>
        <taxon>Gilliamella</taxon>
    </lineage>
</organism>
<evidence type="ECO:0000256" key="7">
    <source>
        <dbReference type="ARBA" id="ARBA00022795"/>
    </source>
</evidence>
<evidence type="ECO:0000256" key="3">
    <source>
        <dbReference type="ARBA" id="ARBA00006602"/>
    </source>
</evidence>
<proteinExistence type="inferred from homology"/>
<evidence type="ECO:0000259" key="10">
    <source>
        <dbReference type="Pfam" id="PF02108"/>
    </source>
</evidence>
<dbReference type="OrthoDB" id="8480773at2"/>
<dbReference type="GO" id="GO:0044781">
    <property type="term" value="P:bacterial-type flagellum organization"/>
    <property type="evidence" value="ECO:0007669"/>
    <property type="project" value="UniProtKB-KW"/>
</dbReference>
<evidence type="ECO:0000313" key="11">
    <source>
        <dbReference type="EMBL" id="SCC23629.1"/>
    </source>
</evidence>
<keyword evidence="12" id="KW-1185">Reference proteome</keyword>
<dbReference type="Proteomes" id="UP000199698">
    <property type="component" value="Unassembled WGS sequence"/>
</dbReference>
<evidence type="ECO:0000256" key="9">
    <source>
        <dbReference type="ARBA" id="ARBA00023225"/>
    </source>
</evidence>
<dbReference type="PANTHER" id="PTHR34982">
    <property type="entry name" value="YOP PROTEINS TRANSLOCATION PROTEIN L"/>
    <property type="match status" value="1"/>
</dbReference>
<evidence type="ECO:0000256" key="6">
    <source>
        <dbReference type="ARBA" id="ARBA00022490"/>
    </source>
</evidence>
<evidence type="ECO:0000256" key="4">
    <source>
        <dbReference type="ARBA" id="ARBA00016507"/>
    </source>
</evidence>
<dbReference type="InterPro" id="IPR051472">
    <property type="entry name" value="T3SS_Stator/FliH"/>
</dbReference>
<dbReference type="InterPro" id="IPR018035">
    <property type="entry name" value="Flagellar_FliH/T3SS_HrpE"/>
</dbReference>
<sequence>MMNTYNQSDKLDWQPLNFRDLATCSLSNVIESKELEQTEVNVLQPDLEIEPKPESEFNTESSELVVTQQTLEQLKQEIETQAYQEGFNLGREAGFDEGKKVGYEQGFLLGQQEGREQIVQQLNDERCKTVHAITDISNNFAQSINDIDELIVPKLFDLALIAAEKTVGSLTKIKQKQLMHTIKILVEQCSILSEPMSLHLNPTDWQWLKPMLNEENLQYKWQLIADPNIEIGGCKVFTDTNEIDTSINNHWQIMSDCVKRDNH</sequence>
<comment type="subcellular location">
    <subcellularLocation>
        <location evidence="2">Cytoplasm</location>
    </subcellularLocation>
</comment>
<dbReference type="GO" id="GO:0005829">
    <property type="term" value="C:cytosol"/>
    <property type="evidence" value="ECO:0007669"/>
    <property type="project" value="TreeGrafter"/>
</dbReference>
<dbReference type="GO" id="GO:0071973">
    <property type="term" value="P:bacterial-type flagellum-dependent cell motility"/>
    <property type="evidence" value="ECO:0007669"/>
    <property type="project" value="InterPro"/>
</dbReference>